<accession>A0ACA9KMM7</accession>
<evidence type="ECO:0000313" key="2">
    <source>
        <dbReference type="Proteomes" id="UP000789366"/>
    </source>
</evidence>
<name>A0ACA9KMM7_9GLOM</name>
<proteinExistence type="predicted"/>
<protein>
    <submittedName>
        <fullName evidence="1">10054_t:CDS:1</fullName>
    </submittedName>
</protein>
<dbReference type="EMBL" id="CAJVPW010001390">
    <property type="protein sequence ID" value="CAG8482875.1"/>
    <property type="molecule type" value="Genomic_DNA"/>
</dbReference>
<dbReference type="Proteomes" id="UP000789366">
    <property type="component" value="Unassembled WGS sequence"/>
</dbReference>
<reference evidence="1" key="1">
    <citation type="submission" date="2021-06" db="EMBL/GenBank/DDBJ databases">
        <authorList>
            <person name="Kallberg Y."/>
            <person name="Tangrot J."/>
            <person name="Rosling A."/>
        </authorList>
    </citation>
    <scope>NUCLEOTIDE SEQUENCE</scope>
    <source>
        <strain evidence="1">28 12/20/2015</strain>
    </source>
</reference>
<comment type="caution">
    <text evidence="1">The sequence shown here is derived from an EMBL/GenBank/DDBJ whole genome shotgun (WGS) entry which is preliminary data.</text>
</comment>
<gene>
    <name evidence="1" type="ORF">SPELUC_LOCUS2203</name>
</gene>
<sequence length="218" mass="25016">MGIKKILLDIIPMNEKHTASYIVELLYNVLNNFSLNDHVISLTTDNSSNMVACSSLLASELENKQYNIEFSHYHCATHVINLAVQHGLKVVGPELKKLRHWVSKLKESPRLTDEMRQIFSNNKQTLKNIYPDENEWSQLHDLEQVLQPIYEATQLLSTSKYPTLADMRLSFLGIFDILNNFINSNSQNEVAKLILKKLEDYWNLALDETSLLSAVLDP</sequence>
<evidence type="ECO:0000313" key="1">
    <source>
        <dbReference type="EMBL" id="CAG8482875.1"/>
    </source>
</evidence>
<keyword evidence="2" id="KW-1185">Reference proteome</keyword>
<organism evidence="1 2">
    <name type="scientific">Cetraspora pellucida</name>
    <dbReference type="NCBI Taxonomy" id="1433469"/>
    <lineage>
        <taxon>Eukaryota</taxon>
        <taxon>Fungi</taxon>
        <taxon>Fungi incertae sedis</taxon>
        <taxon>Mucoromycota</taxon>
        <taxon>Glomeromycotina</taxon>
        <taxon>Glomeromycetes</taxon>
        <taxon>Diversisporales</taxon>
        <taxon>Gigasporaceae</taxon>
        <taxon>Cetraspora</taxon>
    </lineage>
</organism>